<dbReference type="AlphaFoldDB" id="A0AA38CDL7"/>
<protein>
    <submittedName>
        <fullName evidence="2">Uncharacterized protein</fullName>
    </submittedName>
</protein>
<feature type="non-terminal residue" evidence="2">
    <location>
        <position position="52"/>
    </location>
</feature>
<organism evidence="2 3">
    <name type="scientific">Taxus chinensis</name>
    <name type="common">Chinese yew</name>
    <name type="synonym">Taxus wallichiana var. chinensis</name>
    <dbReference type="NCBI Taxonomy" id="29808"/>
    <lineage>
        <taxon>Eukaryota</taxon>
        <taxon>Viridiplantae</taxon>
        <taxon>Streptophyta</taxon>
        <taxon>Embryophyta</taxon>
        <taxon>Tracheophyta</taxon>
        <taxon>Spermatophyta</taxon>
        <taxon>Pinopsida</taxon>
        <taxon>Pinidae</taxon>
        <taxon>Conifers II</taxon>
        <taxon>Cupressales</taxon>
        <taxon>Taxaceae</taxon>
        <taxon>Taxus</taxon>
    </lineage>
</organism>
<dbReference type="EMBL" id="JAHRHJ020000011">
    <property type="protein sequence ID" value="KAH9295759.1"/>
    <property type="molecule type" value="Genomic_DNA"/>
</dbReference>
<keyword evidence="3" id="KW-1185">Reference proteome</keyword>
<feature type="region of interest" description="Disordered" evidence="1">
    <location>
        <begin position="1"/>
        <end position="52"/>
    </location>
</feature>
<comment type="caution">
    <text evidence="2">The sequence shown here is derived from an EMBL/GenBank/DDBJ whole genome shotgun (WGS) entry which is preliminary data.</text>
</comment>
<evidence type="ECO:0000256" key="1">
    <source>
        <dbReference type="SAM" id="MobiDB-lite"/>
    </source>
</evidence>
<gene>
    <name evidence="2" type="ORF">KI387_039347</name>
</gene>
<evidence type="ECO:0000313" key="3">
    <source>
        <dbReference type="Proteomes" id="UP000824469"/>
    </source>
</evidence>
<sequence length="52" mass="5651">SKKQHGDLAPGCLSAMASSPNLDDDDDFGGDYAGNIPRNKRPRTPDDDEDFK</sequence>
<accession>A0AA38CDL7</accession>
<proteinExistence type="predicted"/>
<name>A0AA38CDL7_TAXCH</name>
<reference evidence="2 3" key="1">
    <citation type="journal article" date="2021" name="Nat. Plants">
        <title>The Taxus genome provides insights into paclitaxel biosynthesis.</title>
        <authorList>
            <person name="Xiong X."/>
            <person name="Gou J."/>
            <person name="Liao Q."/>
            <person name="Li Y."/>
            <person name="Zhou Q."/>
            <person name="Bi G."/>
            <person name="Li C."/>
            <person name="Du R."/>
            <person name="Wang X."/>
            <person name="Sun T."/>
            <person name="Guo L."/>
            <person name="Liang H."/>
            <person name="Lu P."/>
            <person name="Wu Y."/>
            <person name="Zhang Z."/>
            <person name="Ro D.K."/>
            <person name="Shang Y."/>
            <person name="Huang S."/>
            <person name="Yan J."/>
        </authorList>
    </citation>
    <scope>NUCLEOTIDE SEQUENCE [LARGE SCALE GENOMIC DNA]</scope>
    <source>
        <strain evidence="2">Ta-2019</strain>
    </source>
</reference>
<dbReference type="Proteomes" id="UP000824469">
    <property type="component" value="Unassembled WGS sequence"/>
</dbReference>
<feature type="non-terminal residue" evidence="2">
    <location>
        <position position="1"/>
    </location>
</feature>
<evidence type="ECO:0000313" key="2">
    <source>
        <dbReference type="EMBL" id="KAH9295759.1"/>
    </source>
</evidence>